<accession>A0ABQ7YWE4</accession>
<proteinExistence type="predicted"/>
<dbReference type="EMBL" id="JAGKQM010000016">
    <property type="protein sequence ID" value="KAH0872220.1"/>
    <property type="molecule type" value="Genomic_DNA"/>
</dbReference>
<evidence type="ECO:0000313" key="2">
    <source>
        <dbReference type="EMBL" id="KAH0872220.1"/>
    </source>
</evidence>
<gene>
    <name evidence="2" type="ORF">HID58_069582</name>
</gene>
<organism evidence="2 3">
    <name type="scientific">Brassica napus</name>
    <name type="common">Rape</name>
    <dbReference type="NCBI Taxonomy" id="3708"/>
    <lineage>
        <taxon>Eukaryota</taxon>
        <taxon>Viridiplantae</taxon>
        <taxon>Streptophyta</taxon>
        <taxon>Embryophyta</taxon>
        <taxon>Tracheophyta</taxon>
        <taxon>Spermatophyta</taxon>
        <taxon>Magnoliopsida</taxon>
        <taxon>eudicotyledons</taxon>
        <taxon>Gunneridae</taxon>
        <taxon>Pentapetalae</taxon>
        <taxon>rosids</taxon>
        <taxon>malvids</taxon>
        <taxon>Brassicales</taxon>
        <taxon>Brassicaceae</taxon>
        <taxon>Brassiceae</taxon>
        <taxon>Brassica</taxon>
    </lineage>
</organism>
<evidence type="ECO:0000313" key="3">
    <source>
        <dbReference type="Proteomes" id="UP000824890"/>
    </source>
</evidence>
<comment type="caution">
    <text evidence="2">The sequence shown here is derived from an EMBL/GenBank/DDBJ whole genome shotgun (WGS) entry which is preliminary data.</text>
</comment>
<keyword evidence="3" id="KW-1185">Reference proteome</keyword>
<reference evidence="2 3" key="1">
    <citation type="submission" date="2021-05" db="EMBL/GenBank/DDBJ databases">
        <title>Genome Assembly of Synthetic Allotetraploid Brassica napus Reveals Homoeologous Exchanges between Subgenomes.</title>
        <authorList>
            <person name="Davis J.T."/>
        </authorList>
    </citation>
    <scope>NUCLEOTIDE SEQUENCE [LARGE SCALE GENOMIC DNA]</scope>
    <source>
        <strain evidence="3">cv. Da-Ae</strain>
        <tissue evidence="2">Seedling</tissue>
    </source>
</reference>
<feature type="region of interest" description="Disordered" evidence="1">
    <location>
        <begin position="32"/>
        <end position="60"/>
    </location>
</feature>
<name>A0ABQ7YWE4_BRANA</name>
<sequence length="72" mass="8451">MEKQRGSRKGNNLLRCHRFEETATLWRCRRCYSPPPKMSRKTEPPMPLKPKPSRRVDDGDEKLIAIRGRGET</sequence>
<protein>
    <submittedName>
        <fullName evidence="2">Uncharacterized protein</fullName>
    </submittedName>
</protein>
<evidence type="ECO:0000256" key="1">
    <source>
        <dbReference type="SAM" id="MobiDB-lite"/>
    </source>
</evidence>
<dbReference type="Proteomes" id="UP000824890">
    <property type="component" value="Unassembled WGS sequence"/>
</dbReference>